<evidence type="ECO:0000313" key="3">
    <source>
        <dbReference type="Proteomes" id="UP000291084"/>
    </source>
</evidence>
<name>A0A0S3SMI9_PHAAN</name>
<accession>A0A0S3SMI9</accession>
<gene>
    <name evidence="2" type="primary">Vigan.08G062900</name>
    <name evidence="2" type="ORF">VIGAN_08062900</name>
</gene>
<organism evidence="2 3">
    <name type="scientific">Vigna angularis var. angularis</name>
    <dbReference type="NCBI Taxonomy" id="157739"/>
    <lineage>
        <taxon>Eukaryota</taxon>
        <taxon>Viridiplantae</taxon>
        <taxon>Streptophyta</taxon>
        <taxon>Embryophyta</taxon>
        <taxon>Tracheophyta</taxon>
        <taxon>Spermatophyta</taxon>
        <taxon>Magnoliopsida</taxon>
        <taxon>eudicotyledons</taxon>
        <taxon>Gunneridae</taxon>
        <taxon>Pentapetalae</taxon>
        <taxon>rosids</taxon>
        <taxon>fabids</taxon>
        <taxon>Fabales</taxon>
        <taxon>Fabaceae</taxon>
        <taxon>Papilionoideae</taxon>
        <taxon>50 kb inversion clade</taxon>
        <taxon>NPAAA clade</taxon>
        <taxon>indigoferoid/millettioid clade</taxon>
        <taxon>Phaseoleae</taxon>
        <taxon>Vigna</taxon>
    </lineage>
</organism>
<dbReference type="EMBL" id="AP015041">
    <property type="protein sequence ID" value="BAT94061.1"/>
    <property type="molecule type" value="Genomic_DNA"/>
</dbReference>
<feature type="transmembrane region" description="Helical" evidence="1">
    <location>
        <begin position="52"/>
        <end position="74"/>
    </location>
</feature>
<keyword evidence="3" id="KW-1185">Reference proteome</keyword>
<dbReference type="Proteomes" id="UP000291084">
    <property type="component" value="Chromosome 8"/>
</dbReference>
<keyword evidence="1" id="KW-0812">Transmembrane</keyword>
<sequence>FTYNCPITFSWYVTIFHSHCLEIGLHKGVGYTINVHVQRIRQEVIMVNTNGIICYQCAVYILFYFLCVGIIRCFKC</sequence>
<feature type="non-terminal residue" evidence="2">
    <location>
        <position position="1"/>
    </location>
</feature>
<proteinExistence type="predicted"/>
<reference evidence="2 3" key="1">
    <citation type="journal article" date="2015" name="Sci. Rep.">
        <title>The power of single molecule real-time sequencing technology in the de novo assembly of a eukaryotic genome.</title>
        <authorList>
            <person name="Sakai H."/>
            <person name="Naito K."/>
            <person name="Ogiso-Tanaka E."/>
            <person name="Takahashi Y."/>
            <person name="Iseki K."/>
            <person name="Muto C."/>
            <person name="Satou K."/>
            <person name="Teruya K."/>
            <person name="Shiroma A."/>
            <person name="Shimoji M."/>
            <person name="Hirano T."/>
            <person name="Itoh T."/>
            <person name="Kaga A."/>
            <person name="Tomooka N."/>
        </authorList>
    </citation>
    <scope>NUCLEOTIDE SEQUENCE [LARGE SCALE GENOMIC DNA]</scope>
    <source>
        <strain evidence="3">cv. Shumari</strain>
    </source>
</reference>
<keyword evidence="1" id="KW-0472">Membrane</keyword>
<dbReference type="AlphaFoldDB" id="A0A0S3SMI9"/>
<protein>
    <submittedName>
        <fullName evidence="2">Uncharacterized protein</fullName>
    </submittedName>
</protein>
<evidence type="ECO:0000313" key="2">
    <source>
        <dbReference type="EMBL" id="BAT94061.1"/>
    </source>
</evidence>
<evidence type="ECO:0000256" key="1">
    <source>
        <dbReference type="SAM" id="Phobius"/>
    </source>
</evidence>
<keyword evidence="1" id="KW-1133">Transmembrane helix</keyword>